<feature type="non-terminal residue" evidence="2">
    <location>
        <position position="1"/>
    </location>
</feature>
<evidence type="ECO:0000313" key="2">
    <source>
        <dbReference type="EMBL" id="CAJ0574337.1"/>
    </source>
</evidence>
<dbReference type="AlphaFoldDB" id="A0AA36G690"/>
<dbReference type="EMBL" id="CATQJA010002629">
    <property type="protein sequence ID" value="CAJ0574337.1"/>
    <property type="molecule type" value="Genomic_DNA"/>
</dbReference>
<comment type="caution">
    <text evidence="2">The sequence shown here is derived from an EMBL/GenBank/DDBJ whole genome shotgun (WGS) entry which is preliminary data.</text>
</comment>
<protein>
    <submittedName>
        <fullName evidence="2">Uncharacterized protein</fullName>
    </submittedName>
</protein>
<gene>
    <name evidence="2" type="ORF">MSPICULIGERA_LOCUS12672</name>
</gene>
<dbReference type="Proteomes" id="UP001177023">
    <property type="component" value="Unassembled WGS sequence"/>
</dbReference>
<organism evidence="2 3">
    <name type="scientific">Mesorhabditis spiculigera</name>
    <dbReference type="NCBI Taxonomy" id="96644"/>
    <lineage>
        <taxon>Eukaryota</taxon>
        <taxon>Metazoa</taxon>
        <taxon>Ecdysozoa</taxon>
        <taxon>Nematoda</taxon>
        <taxon>Chromadorea</taxon>
        <taxon>Rhabditida</taxon>
        <taxon>Rhabditina</taxon>
        <taxon>Rhabditomorpha</taxon>
        <taxon>Rhabditoidea</taxon>
        <taxon>Rhabditidae</taxon>
        <taxon>Mesorhabditinae</taxon>
        <taxon>Mesorhabditis</taxon>
    </lineage>
</organism>
<proteinExistence type="predicted"/>
<feature type="compositionally biased region" description="Polar residues" evidence="1">
    <location>
        <begin position="49"/>
        <end position="60"/>
    </location>
</feature>
<name>A0AA36G690_9BILA</name>
<evidence type="ECO:0000313" key="3">
    <source>
        <dbReference type="Proteomes" id="UP001177023"/>
    </source>
</evidence>
<evidence type="ECO:0000256" key="1">
    <source>
        <dbReference type="SAM" id="MobiDB-lite"/>
    </source>
</evidence>
<reference evidence="2" key="1">
    <citation type="submission" date="2023-06" db="EMBL/GenBank/DDBJ databases">
        <authorList>
            <person name="Delattre M."/>
        </authorList>
    </citation>
    <scope>NUCLEOTIDE SEQUENCE</scope>
    <source>
        <strain evidence="2">AF72</strain>
    </source>
</reference>
<sequence length="97" mass="10573">MCGAISAQSFATDMCVPANIHQHGATIIPHHLHQPMSASTCRITDPRPSDTSNNRSSPQRTAAHARPSAALSRRTGCLAAHRHFGFSSPLYQPRPYR</sequence>
<keyword evidence="3" id="KW-1185">Reference proteome</keyword>
<accession>A0AA36G690</accession>
<feature type="region of interest" description="Disordered" evidence="1">
    <location>
        <begin position="36"/>
        <end position="70"/>
    </location>
</feature>